<keyword evidence="1" id="KW-0496">Mitochondrion</keyword>
<gene>
    <name evidence="1" type="ORF">ABT39_MTgene5261</name>
</gene>
<proteinExistence type="predicted"/>
<geneLocation type="mitochondrion" evidence="1"/>
<sequence>MDIPGGLRGKNSDCRAGYGLGIEPGPIGCVEWKHLYALVPGRLASLGSKVIPHTRLRHLKVQAAHACIMHICLTVRTLSSFPVSKPECSRKLLMTDLLI</sequence>
<evidence type="ECO:0000313" key="1">
    <source>
        <dbReference type="EMBL" id="KUM48261.1"/>
    </source>
</evidence>
<dbReference type="AlphaFoldDB" id="A0A124GNB0"/>
<accession>A0A124GNB0</accession>
<reference evidence="1" key="1">
    <citation type="journal article" date="2015" name="Genome Biol. Evol.">
        <title>Organellar Genomes of White Spruce (Picea glauca): Assembly and Annotation.</title>
        <authorList>
            <person name="Jackman S.D."/>
            <person name="Warren R.L."/>
            <person name="Gibb E.A."/>
            <person name="Vandervalk B.P."/>
            <person name="Mohamadi H."/>
            <person name="Chu J."/>
            <person name="Raymond A."/>
            <person name="Pleasance S."/>
            <person name="Coope R."/>
            <person name="Wildung M.R."/>
            <person name="Ritland C.E."/>
            <person name="Bousquet J."/>
            <person name="Jones S.J."/>
            <person name="Bohlmann J."/>
            <person name="Birol I."/>
        </authorList>
    </citation>
    <scope>NUCLEOTIDE SEQUENCE [LARGE SCALE GENOMIC DNA]</scope>
    <source>
        <tissue evidence="1">Flushing bud</tissue>
    </source>
</reference>
<protein>
    <submittedName>
        <fullName evidence="1">Uncharacterized protein</fullName>
    </submittedName>
</protein>
<organism evidence="1">
    <name type="scientific">Picea glauca</name>
    <name type="common">White spruce</name>
    <name type="synonym">Pinus glauca</name>
    <dbReference type="NCBI Taxonomy" id="3330"/>
    <lineage>
        <taxon>Eukaryota</taxon>
        <taxon>Viridiplantae</taxon>
        <taxon>Streptophyta</taxon>
        <taxon>Embryophyta</taxon>
        <taxon>Tracheophyta</taxon>
        <taxon>Spermatophyta</taxon>
        <taxon>Pinopsida</taxon>
        <taxon>Pinidae</taxon>
        <taxon>Conifers I</taxon>
        <taxon>Pinales</taxon>
        <taxon>Pinaceae</taxon>
        <taxon>Picea</taxon>
    </lineage>
</organism>
<dbReference type="EMBL" id="LKAM01000006">
    <property type="protein sequence ID" value="KUM48261.1"/>
    <property type="molecule type" value="Genomic_DNA"/>
</dbReference>
<name>A0A124GNB0_PICGL</name>
<comment type="caution">
    <text evidence="1">The sequence shown here is derived from an EMBL/GenBank/DDBJ whole genome shotgun (WGS) entry which is preliminary data.</text>
</comment>